<dbReference type="AlphaFoldDB" id="A0AAQ1P9T5"/>
<proteinExistence type="predicted"/>
<keyword evidence="2" id="KW-1003">Cell membrane</keyword>
<feature type="region of interest" description="Disordered" evidence="6">
    <location>
        <begin position="1"/>
        <end position="30"/>
    </location>
</feature>
<dbReference type="PANTHER" id="PTHR30086">
    <property type="entry name" value="ARGININE EXPORTER PROTEIN ARGO"/>
    <property type="match status" value="1"/>
</dbReference>
<name>A0AAQ1P9T5_9PSED</name>
<feature type="compositionally biased region" description="Low complexity" evidence="6">
    <location>
        <begin position="12"/>
        <end position="28"/>
    </location>
</feature>
<dbReference type="EMBL" id="OPYN01000150">
    <property type="protein sequence ID" value="SPO61715.1"/>
    <property type="molecule type" value="Genomic_DNA"/>
</dbReference>
<evidence type="ECO:0000256" key="3">
    <source>
        <dbReference type="ARBA" id="ARBA00022692"/>
    </source>
</evidence>
<evidence type="ECO:0000256" key="6">
    <source>
        <dbReference type="SAM" id="MobiDB-lite"/>
    </source>
</evidence>
<evidence type="ECO:0000256" key="7">
    <source>
        <dbReference type="SAM" id="Phobius"/>
    </source>
</evidence>
<feature type="transmembrane region" description="Helical" evidence="7">
    <location>
        <begin position="179"/>
        <end position="207"/>
    </location>
</feature>
<dbReference type="Pfam" id="PF01810">
    <property type="entry name" value="LysE"/>
    <property type="match status" value="1"/>
</dbReference>
<feature type="transmembrane region" description="Helical" evidence="7">
    <location>
        <begin position="145"/>
        <end position="167"/>
    </location>
</feature>
<evidence type="ECO:0000256" key="5">
    <source>
        <dbReference type="ARBA" id="ARBA00023136"/>
    </source>
</evidence>
<feature type="transmembrane region" description="Helical" evidence="7">
    <location>
        <begin position="283"/>
        <end position="308"/>
    </location>
</feature>
<accession>A0AAQ1P9T5</accession>
<dbReference type="InterPro" id="IPR001123">
    <property type="entry name" value="LeuE-type"/>
</dbReference>
<keyword evidence="5 7" id="KW-0472">Membrane</keyword>
<evidence type="ECO:0000256" key="2">
    <source>
        <dbReference type="ARBA" id="ARBA00022475"/>
    </source>
</evidence>
<comment type="subcellular location">
    <subcellularLocation>
        <location evidence="1">Cell membrane</location>
        <topology evidence="1">Multi-pass membrane protein</topology>
    </subcellularLocation>
</comment>
<feature type="transmembrane region" description="Helical" evidence="7">
    <location>
        <begin position="251"/>
        <end position="271"/>
    </location>
</feature>
<evidence type="ECO:0000313" key="9">
    <source>
        <dbReference type="Proteomes" id="UP000294335"/>
    </source>
</evidence>
<gene>
    <name evidence="8" type="ORF">JV551A3_V1_1500192</name>
</gene>
<evidence type="ECO:0000313" key="8">
    <source>
        <dbReference type="EMBL" id="SPO61715.1"/>
    </source>
</evidence>
<protein>
    <submittedName>
        <fullName evidence="8">Threonine efflux protein (Modular protein)</fullName>
    </submittedName>
</protein>
<reference evidence="8 9" key="1">
    <citation type="submission" date="2018-02" db="EMBL/GenBank/DDBJ databases">
        <authorList>
            <person name="Dubost A."/>
        </authorList>
    </citation>
    <scope>NUCLEOTIDE SEQUENCE [LARGE SCALE GENOMIC DNA]</scope>
    <source>
        <strain evidence="9">JV551A3</strain>
    </source>
</reference>
<comment type="caution">
    <text evidence="8">The sequence shown here is derived from an EMBL/GenBank/DDBJ whole genome shotgun (WGS) entry which is preliminary data.</text>
</comment>
<organism evidence="8 9">
    <name type="scientific">Pseudomonas inefficax</name>
    <dbReference type="NCBI Taxonomy" id="2078786"/>
    <lineage>
        <taxon>Bacteria</taxon>
        <taxon>Pseudomonadati</taxon>
        <taxon>Pseudomonadota</taxon>
        <taxon>Gammaproteobacteria</taxon>
        <taxon>Pseudomonadales</taxon>
        <taxon>Pseudomonadaceae</taxon>
        <taxon>Pseudomonas</taxon>
    </lineage>
</organism>
<sequence>MTGWQGSRIERLPSCSRRTPSTRRATLSHPRSHVGMAFTQHVSKIISLQACAVSVGAALAGDGPRSGPGYRCSLWVESGDSIGQPLLHRLIDQPGSFAHFPCQRKTITFISCYRRRCDFQQAAFEVNFPSKSRRGHLPMSIADNLLAFTFAATLLTLTPGLDTALILRTATVEGKQQAFRAALGINTGCLLWGAAVAFGLGALIAVSELAFNVLKYCGAAYLAWLGLNMLLRPRKSLSPVQAAAKPSRDWFLKGVMGNILNPKIGIFYVSFLPQFIPQGQPLITWTFGLVSIHVVIGLLWSIILIAATQPLAGILRREKVVAWMDRATGMLFVLFAARLAFSKR</sequence>
<keyword evidence="4 7" id="KW-1133">Transmembrane helix</keyword>
<dbReference type="GO" id="GO:0005886">
    <property type="term" value="C:plasma membrane"/>
    <property type="evidence" value="ECO:0007669"/>
    <property type="project" value="UniProtKB-SubCell"/>
</dbReference>
<dbReference type="Proteomes" id="UP000294335">
    <property type="component" value="Unassembled WGS sequence"/>
</dbReference>
<keyword evidence="3 7" id="KW-0812">Transmembrane</keyword>
<feature type="transmembrane region" description="Helical" evidence="7">
    <location>
        <begin position="213"/>
        <end position="231"/>
    </location>
</feature>
<evidence type="ECO:0000256" key="4">
    <source>
        <dbReference type="ARBA" id="ARBA00022989"/>
    </source>
</evidence>
<evidence type="ECO:0000256" key="1">
    <source>
        <dbReference type="ARBA" id="ARBA00004651"/>
    </source>
</evidence>
<dbReference type="PANTHER" id="PTHR30086:SF20">
    <property type="entry name" value="ARGININE EXPORTER PROTEIN ARGO-RELATED"/>
    <property type="match status" value="1"/>
</dbReference>
<keyword evidence="9" id="KW-1185">Reference proteome</keyword>
<dbReference type="GO" id="GO:0015171">
    <property type="term" value="F:amino acid transmembrane transporter activity"/>
    <property type="evidence" value="ECO:0007669"/>
    <property type="project" value="TreeGrafter"/>
</dbReference>